<evidence type="ECO:0000256" key="5">
    <source>
        <dbReference type="PIRSR" id="PIRSR615500-1"/>
    </source>
</evidence>
<dbReference type="InterPro" id="IPR023827">
    <property type="entry name" value="Peptidase_S8_Asp-AS"/>
</dbReference>
<dbReference type="CDD" id="cd07478">
    <property type="entry name" value="Peptidases_S8_CspA-like"/>
    <property type="match status" value="1"/>
</dbReference>
<accession>A0A4R1MZ70</accession>
<dbReference type="PRINTS" id="PR00723">
    <property type="entry name" value="SUBTILISIN"/>
</dbReference>
<dbReference type="InterPro" id="IPR036852">
    <property type="entry name" value="Peptidase_S8/S53_dom_sf"/>
</dbReference>
<dbReference type="AlphaFoldDB" id="A0A4R1MZ70"/>
<dbReference type="Gene3D" id="2.60.120.1290">
    <property type="match status" value="1"/>
</dbReference>
<dbReference type="GO" id="GO:0004252">
    <property type="term" value="F:serine-type endopeptidase activity"/>
    <property type="evidence" value="ECO:0007669"/>
    <property type="project" value="UniProtKB-UniRule"/>
</dbReference>
<dbReference type="PIRSF" id="PIRSF037894">
    <property type="entry name" value="Subtilisin_rel_CspABC"/>
    <property type="match status" value="1"/>
</dbReference>
<evidence type="ECO:0000256" key="4">
    <source>
        <dbReference type="ARBA" id="ARBA00022825"/>
    </source>
</evidence>
<evidence type="ECO:0000313" key="8">
    <source>
        <dbReference type="EMBL" id="TCK98465.1"/>
    </source>
</evidence>
<reference evidence="8 9" key="1">
    <citation type="submission" date="2019-03" db="EMBL/GenBank/DDBJ databases">
        <title>Genomic Encyclopedia of Type Strains, Phase IV (KMG-IV): sequencing the most valuable type-strain genomes for metagenomic binning, comparative biology and taxonomic classification.</title>
        <authorList>
            <person name="Goeker M."/>
        </authorList>
    </citation>
    <scope>NUCLEOTIDE SEQUENCE [LARGE SCALE GENOMIC DNA]</scope>
    <source>
        <strain evidence="8 9">DSM 24176</strain>
    </source>
</reference>
<dbReference type="InterPro" id="IPR017310">
    <property type="entry name" value="Pept_S8A_subtilisin_clostridia"/>
</dbReference>
<keyword evidence="4 6" id="KW-0720">Serine protease</keyword>
<keyword evidence="9" id="KW-1185">Reference proteome</keyword>
<dbReference type="InterPro" id="IPR000209">
    <property type="entry name" value="Peptidase_S8/S53_dom"/>
</dbReference>
<dbReference type="PROSITE" id="PS00136">
    <property type="entry name" value="SUBTILASE_ASP"/>
    <property type="match status" value="1"/>
</dbReference>
<keyword evidence="2 6" id="KW-0645">Protease</keyword>
<organism evidence="8 9">
    <name type="scientific">Natranaerovirga hydrolytica</name>
    <dbReference type="NCBI Taxonomy" id="680378"/>
    <lineage>
        <taxon>Bacteria</taxon>
        <taxon>Bacillati</taxon>
        <taxon>Bacillota</taxon>
        <taxon>Clostridia</taxon>
        <taxon>Lachnospirales</taxon>
        <taxon>Natranaerovirgaceae</taxon>
        <taxon>Natranaerovirga</taxon>
    </lineage>
</organism>
<evidence type="ECO:0000256" key="6">
    <source>
        <dbReference type="PROSITE-ProRule" id="PRU01240"/>
    </source>
</evidence>
<sequence>MEDRTLSLEEVILSEEYADIIVPYLGDINFFLEQFDTNYYQIIDNVYAILHIPLEQYFEILLTFAIIDLNAIITLFGPSSIEAIDSAGILSMHNHPYLPLRGNDVLIGFVDSGIDYLHPAFIYEDATTKILSIWDQTITEGQAPEGFNYGTEYTSEDINKAIQSDNPLESVPSVDDTGHGTFLAGIAAGRYIREEDFAGAAPDAEIVMVKLKRAKQYVADRALIQENAVVYQNTDIIQGLEYLVNKATAENKPLVICVALSTNFAAHDGSFVLEEILAKIADNIGIAVVIAAGNEANLGHHYEGNFPEGAIYQDVEINVAENEKGLLAQLWVTSPDIYSVGVLSPTGDFLSRFAPRLGQRGLHQFILEPTFIYIEYHLIEERSGDQLIFLRIADPTPGIWTIRVYGDVVVSRRYNIWIDREGWINPRTQFLNPSSNTTVVIPGTHRVPITVGAYDYLTDTLFIGSGRGPTRDLRIKPDLVAPGVNVLGPVPNNQFVTQTGTSIAAAYTAGAAALLLEWGIVLGNDLNASTKTIKKTLIRGAIRNPNIEYPNNEWGYGILNVVNSFEVLRDRFL</sequence>
<feature type="domain" description="Peptidase S8/S53" evidence="7">
    <location>
        <begin position="102"/>
        <end position="300"/>
    </location>
</feature>
<dbReference type="PANTHER" id="PTHR43806">
    <property type="entry name" value="PEPTIDASE S8"/>
    <property type="match status" value="1"/>
</dbReference>
<feature type="active site" description="Charge relay system" evidence="5 6">
    <location>
        <position position="502"/>
    </location>
</feature>
<dbReference type="EMBL" id="SMGQ01000011">
    <property type="protein sequence ID" value="TCK98465.1"/>
    <property type="molecule type" value="Genomic_DNA"/>
</dbReference>
<evidence type="ECO:0000313" key="9">
    <source>
        <dbReference type="Proteomes" id="UP000294545"/>
    </source>
</evidence>
<dbReference type="OrthoDB" id="9762689at2"/>
<dbReference type="PANTHER" id="PTHR43806:SF11">
    <property type="entry name" value="CEREVISIN-RELATED"/>
    <property type="match status" value="1"/>
</dbReference>
<name>A0A4R1MZ70_9FIRM</name>
<comment type="caution">
    <text evidence="8">The sequence shown here is derived from an EMBL/GenBank/DDBJ whole genome shotgun (WGS) entry which is preliminary data.</text>
</comment>
<feature type="active site" description="Charge relay system" evidence="5 6">
    <location>
        <position position="111"/>
    </location>
</feature>
<evidence type="ECO:0000256" key="1">
    <source>
        <dbReference type="ARBA" id="ARBA00011073"/>
    </source>
</evidence>
<dbReference type="InterPro" id="IPR034045">
    <property type="entry name" value="Pep_S8_CspA-like"/>
</dbReference>
<feature type="active site" description="Charge relay system" evidence="5 6">
    <location>
        <position position="179"/>
    </location>
</feature>
<evidence type="ECO:0000256" key="3">
    <source>
        <dbReference type="ARBA" id="ARBA00022801"/>
    </source>
</evidence>
<dbReference type="InterPro" id="IPR015500">
    <property type="entry name" value="Peptidase_S8_subtilisin-rel"/>
</dbReference>
<dbReference type="PROSITE" id="PS51892">
    <property type="entry name" value="SUBTILASE"/>
    <property type="match status" value="1"/>
</dbReference>
<proteinExistence type="inferred from homology"/>
<feature type="domain" description="Peptidase S8/S53" evidence="7">
    <location>
        <begin position="434"/>
        <end position="557"/>
    </location>
</feature>
<dbReference type="SUPFAM" id="SSF52743">
    <property type="entry name" value="Subtilisin-like"/>
    <property type="match status" value="1"/>
</dbReference>
<evidence type="ECO:0000259" key="7">
    <source>
        <dbReference type="Pfam" id="PF00082"/>
    </source>
</evidence>
<dbReference type="Pfam" id="PF00082">
    <property type="entry name" value="Peptidase_S8"/>
    <property type="match status" value="2"/>
</dbReference>
<dbReference type="InterPro" id="IPR050131">
    <property type="entry name" value="Peptidase_S8_subtilisin-like"/>
</dbReference>
<evidence type="ECO:0000256" key="2">
    <source>
        <dbReference type="ARBA" id="ARBA00022670"/>
    </source>
</evidence>
<keyword evidence="3 6" id="KW-0378">Hydrolase</keyword>
<protein>
    <submittedName>
        <fullName evidence="8">Subtilase family protein</fullName>
    </submittedName>
</protein>
<comment type="similarity">
    <text evidence="1 6">Belongs to the peptidase S8 family.</text>
</comment>
<dbReference type="GO" id="GO:0006508">
    <property type="term" value="P:proteolysis"/>
    <property type="evidence" value="ECO:0007669"/>
    <property type="project" value="UniProtKB-KW"/>
</dbReference>
<dbReference type="RefSeq" id="WP_132281082.1">
    <property type="nucleotide sequence ID" value="NZ_SMGQ01000011.1"/>
</dbReference>
<dbReference type="Proteomes" id="UP000294545">
    <property type="component" value="Unassembled WGS sequence"/>
</dbReference>
<dbReference type="Gene3D" id="3.40.50.200">
    <property type="entry name" value="Peptidase S8/S53 domain"/>
    <property type="match status" value="1"/>
</dbReference>
<gene>
    <name evidence="8" type="ORF">EDC19_0887</name>
</gene>